<evidence type="ECO:0000256" key="6">
    <source>
        <dbReference type="RuleBase" id="RU367155"/>
    </source>
</evidence>
<keyword evidence="5 6" id="KW-0539">Nucleus</keyword>
<dbReference type="PANTHER" id="PTHR12632">
    <property type="entry name" value="TRANSCRIPTION FACTOR NF-Y ALPHA-RELATED"/>
    <property type="match status" value="1"/>
</dbReference>
<evidence type="ECO:0000256" key="2">
    <source>
        <dbReference type="ARBA" id="ARBA00023015"/>
    </source>
</evidence>
<evidence type="ECO:0000256" key="7">
    <source>
        <dbReference type="SAM" id="MobiDB-lite"/>
    </source>
</evidence>
<feature type="compositionally biased region" description="Polar residues" evidence="7">
    <location>
        <begin position="52"/>
        <end position="62"/>
    </location>
</feature>
<evidence type="ECO:0000256" key="1">
    <source>
        <dbReference type="ARBA" id="ARBA00004123"/>
    </source>
</evidence>
<name>A0AAE1SQN9_9SOLA</name>
<feature type="compositionally biased region" description="Polar residues" evidence="7">
    <location>
        <begin position="233"/>
        <end position="243"/>
    </location>
</feature>
<feature type="compositionally biased region" description="Polar residues" evidence="7">
    <location>
        <begin position="208"/>
        <end position="217"/>
    </location>
</feature>
<gene>
    <name evidence="8" type="ORF">RND71_004510</name>
</gene>
<keyword evidence="3 6" id="KW-0238">DNA-binding</keyword>
<comment type="subcellular location">
    <subcellularLocation>
        <location evidence="1 6">Nucleus</location>
    </subcellularLocation>
</comment>
<reference evidence="8" key="1">
    <citation type="submission" date="2023-12" db="EMBL/GenBank/DDBJ databases">
        <title>Genome assembly of Anisodus tanguticus.</title>
        <authorList>
            <person name="Wang Y.-J."/>
        </authorList>
    </citation>
    <scope>NUCLEOTIDE SEQUENCE</scope>
    <source>
        <strain evidence="8">KB-2021</strain>
        <tissue evidence="8">Leaf</tissue>
    </source>
</reference>
<dbReference type="SMART" id="SM00521">
    <property type="entry name" value="CBF"/>
    <property type="match status" value="1"/>
</dbReference>
<dbReference type="PRINTS" id="PR00616">
    <property type="entry name" value="CCAATSUBUNTB"/>
</dbReference>
<keyword evidence="2 6" id="KW-0805">Transcription regulation</keyword>
<dbReference type="GO" id="GO:0003677">
    <property type="term" value="F:DNA binding"/>
    <property type="evidence" value="ECO:0007669"/>
    <property type="project" value="UniProtKB-KW"/>
</dbReference>
<keyword evidence="4 6" id="KW-0804">Transcription</keyword>
<accession>A0AAE1SQN9</accession>
<protein>
    <recommendedName>
        <fullName evidence="6">Nuclear transcription factor Y subunit</fullName>
    </recommendedName>
</protein>
<sequence>MQQWLTFPGTQEPKQCGFHFQDQDCSSTQSTGQSCAEVVTEGESQVYGKSNMPFQAGNSTSIEKPDEDQSESTFSSHEHDWTYQGNHKQFAYAPFAYSDPYCHGLLAAYGQHPMVHPQMLGTISGRVPLPLEYQQNEPIFVNAKQYQAILRRREYRAKLDAQNKLSKARKPYLHESRHRHALNRASGPGGRFLNMKKLLESGSRDVTKNFQENYSTPSSSGISNGSNYDDTDQQQQLNYSGLS</sequence>
<comment type="function">
    <text evidence="6">Component of the sequence-specific heterotrimeric transcription factor (NF-Y) which specifically recognizes a 5'-CCAAT-3' box motif found in the promoters of its target genes.</text>
</comment>
<dbReference type="AlphaFoldDB" id="A0AAE1SQN9"/>
<proteinExistence type="inferred from homology"/>
<evidence type="ECO:0000256" key="4">
    <source>
        <dbReference type="ARBA" id="ARBA00023163"/>
    </source>
</evidence>
<evidence type="ECO:0000256" key="5">
    <source>
        <dbReference type="ARBA" id="ARBA00023242"/>
    </source>
</evidence>
<dbReference type="Pfam" id="PF02045">
    <property type="entry name" value="CBFB_NFYA"/>
    <property type="match status" value="1"/>
</dbReference>
<feature type="compositionally biased region" description="Polar residues" evidence="7">
    <location>
        <begin position="23"/>
        <end position="34"/>
    </location>
</feature>
<dbReference type="GO" id="GO:0005634">
    <property type="term" value="C:nucleus"/>
    <property type="evidence" value="ECO:0007669"/>
    <property type="project" value="UniProtKB-SubCell"/>
</dbReference>
<dbReference type="PROSITE" id="PS51152">
    <property type="entry name" value="NFYA_HAP2_2"/>
    <property type="match status" value="1"/>
</dbReference>
<feature type="region of interest" description="Disordered" evidence="7">
    <location>
        <begin position="206"/>
        <end position="243"/>
    </location>
</feature>
<evidence type="ECO:0000313" key="8">
    <source>
        <dbReference type="EMBL" id="KAK4373833.1"/>
    </source>
</evidence>
<feature type="region of interest" description="Disordered" evidence="7">
    <location>
        <begin position="22"/>
        <end position="79"/>
    </location>
</feature>
<evidence type="ECO:0000256" key="3">
    <source>
        <dbReference type="ARBA" id="ARBA00023125"/>
    </source>
</evidence>
<organism evidence="8 9">
    <name type="scientific">Anisodus tanguticus</name>
    <dbReference type="NCBI Taxonomy" id="243964"/>
    <lineage>
        <taxon>Eukaryota</taxon>
        <taxon>Viridiplantae</taxon>
        <taxon>Streptophyta</taxon>
        <taxon>Embryophyta</taxon>
        <taxon>Tracheophyta</taxon>
        <taxon>Spermatophyta</taxon>
        <taxon>Magnoliopsida</taxon>
        <taxon>eudicotyledons</taxon>
        <taxon>Gunneridae</taxon>
        <taxon>Pentapetalae</taxon>
        <taxon>asterids</taxon>
        <taxon>lamiids</taxon>
        <taxon>Solanales</taxon>
        <taxon>Solanaceae</taxon>
        <taxon>Solanoideae</taxon>
        <taxon>Hyoscyameae</taxon>
        <taxon>Anisodus</taxon>
    </lineage>
</organism>
<evidence type="ECO:0000313" key="9">
    <source>
        <dbReference type="Proteomes" id="UP001291623"/>
    </source>
</evidence>
<comment type="subunit">
    <text evidence="6">Heterotrimer.</text>
</comment>
<comment type="similarity">
    <text evidence="6">Belongs to the NFYA/HAP2 subunit family.</text>
</comment>
<dbReference type="EMBL" id="JAVYJV010000003">
    <property type="protein sequence ID" value="KAK4373833.1"/>
    <property type="molecule type" value="Genomic_DNA"/>
</dbReference>
<dbReference type="GO" id="GO:0003700">
    <property type="term" value="F:DNA-binding transcription factor activity"/>
    <property type="evidence" value="ECO:0007669"/>
    <property type="project" value="UniProtKB-UniRule"/>
</dbReference>
<comment type="caution">
    <text evidence="8">The sequence shown here is derived from an EMBL/GenBank/DDBJ whole genome shotgun (WGS) entry which is preliminary data.</text>
</comment>
<dbReference type="InterPro" id="IPR001289">
    <property type="entry name" value="NFYA"/>
</dbReference>
<dbReference type="Gene3D" id="6.10.250.2430">
    <property type="match status" value="1"/>
</dbReference>
<dbReference type="Proteomes" id="UP001291623">
    <property type="component" value="Unassembled WGS sequence"/>
</dbReference>
<feature type="compositionally biased region" description="Low complexity" evidence="7">
    <location>
        <begin position="218"/>
        <end position="227"/>
    </location>
</feature>
<keyword evidence="9" id="KW-1185">Reference proteome</keyword>